<feature type="domain" description="Sensor histidine kinase NatK-like C-terminal" evidence="1">
    <location>
        <begin position="4"/>
        <end position="60"/>
    </location>
</feature>
<dbReference type="Proteomes" id="UP000824211">
    <property type="component" value="Unassembled WGS sequence"/>
</dbReference>
<reference evidence="2" key="1">
    <citation type="journal article" date="2021" name="PeerJ">
        <title>Extensive microbial diversity within the chicken gut microbiome revealed by metagenomics and culture.</title>
        <authorList>
            <person name="Gilroy R."/>
            <person name="Ravi A."/>
            <person name="Getino M."/>
            <person name="Pursley I."/>
            <person name="Horton D.L."/>
            <person name="Alikhan N.F."/>
            <person name="Baker D."/>
            <person name="Gharbi K."/>
            <person name="Hall N."/>
            <person name="Watson M."/>
            <person name="Adriaenssens E.M."/>
            <person name="Foster-Nyarko E."/>
            <person name="Jarju S."/>
            <person name="Secka A."/>
            <person name="Antonio M."/>
            <person name="Oren A."/>
            <person name="Chaudhuri R.R."/>
            <person name="La Ragione R."/>
            <person name="Hildebrand F."/>
            <person name="Pallen M.J."/>
        </authorList>
    </citation>
    <scope>NUCLEOTIDE SEQUENCE</scope>
    <source>
        <strain evidence="2">ChiHjej9B8-13557</strain>
    </source>
</reference>
<keyword evidence="2" id="KW-0067">ATP-binding</keyword>
<dbReference type="Pfam" id="PF14501">
    <property type="entry name" value="HATPase_c_5"/>
    <property type="match status" value="1"/>
</dbReference>
<keyword evidence="2" id="KW-0547">Nucleotide-binding</keyword>
<evidence type="ECO:0000313" key="3">
    <source>
        <dbReference type="Proteomes" id="UP000824211"/>
    </source>
</evidence>
<organism evidence="2 3">
    <name type="scientific">Candidatus Faecalibacterium faecipullorum</name>
    <dbReference type="NCBI Taxonomy" id="2838578"/>
    <lineage>
        <taxon>Bacteria</taxon>
        <taxon>Bacillati</taxon>
        <taxon>Bacillota</taxon>
        <taxon>Clostridia</taxon>
        <taxon>Eubacteriales</taxon>
        <taxon>Oscillospiraceae</taxon>
        <taxon>Faecalibacterium</taxon>
    </lineage>
</organism>
<accession>A0A9D2S7X4</accession>
<reference evidence="2" key="2">
    <citation type="submission" date="2021-04" db="EMBL/GenBank/DDBJ databases">
        <authorList>
            <person name="Gilroy R."/>
        </authorList>
    </citation>
    <scope>NUCLEOTIDE SEQUENCE</scope>
    <source>
        <strain evidence="2">ChiHjej9B8-13557</strain>
    </source>
</reference>
<comment type="caution">
    <text evidence="2">The sequence shown here is derived from an EMBL/GenBank/DDBJ whole genome shotgun (WGS) entry which is preliminary data.</text>
</comment>
<dbReference type="AlphaFoldDB" id="A0A9D2S7X4"/>
<evidence type="ECO:0000313" key="2">
    <source>
        <dbReference type="EMBL" id="HJB59251.1"/>
    </source>
</evidence>
<name>A0A9D2S7X4_9FIRM</name>
<evidence type="ECO:0000259" key="1">
    <source>
        <dbReference type="Pfam" id="PF14501"/>
    </source>
</evidence>
<protein>
    <submittedName>
        <fullName evidence="2">ATP-binding protein</fullName>
    </submittedName>
</protein>
<dbReference type="EMBL" id="DWXX01000108">
    <property type="protein sequence ID" value="HJB59251.1"/>
    <property type="molecule type" value="Genomic_DNA"/>
</dbReference>
<sequence>EGLLFSVRNTSRPVELAGDAAPATTKPDPALHGFGLDNVRAILKKYGGDFAMQYAAGWFEFVGEVPARPAP</sequence>
<feature type="non-terminal residue" evidence="2">
    <location>
        <position position="1"/>
    </location>
</feature>
<dbReference type="InterPro" id="IPR032834">
    <property type="entry name" value="NatK-like_C"/>
</dbReference>
<gene>
    <name evidence="2" type="ORF">H9771_06315</name>
</gene>
<proteinExistence type="predicted"/>
<dbReference type="GO" id="GO:0005524">
    <property type="term" value="F:ATP binding"/>
    <property type="evidence" value="ECO:0007669"/>
    <property type="project" value="UniProtKB-KW"/>
</dbReference>